<reference evidence="6 7" key="1">
    <citation type="journal article" date="2019" name="Int. J. Syst. Evol. Microbiol.">
        <title>The Global Catalogue of Microorganisms (GCM) 10K type strain sequencing project: providing services to taxonomists for standard genome sequencing and annotation.</title>
        <authorList>
            <consortium name="The Broad Institute Genomics Platform"/>
            <consortium name="The Broad Institute Genome Sequencing Center for Infectious Disease"/>
            <person name="Wu L."/>
            <person name="Ma J."/>
        </authorList>
    </citation>
    <scope>NUCLEOTIDE SEQUENCE [LARGE SCALE GENOMIC DNA]</scope>
    <source>
        <strain evidence="6 7">JCM 11813</strain>
    </source>
</reference>
<dbReference type="PROSITE" id="PS00211">
    <property type="entry name" value="ABC_TRANSPORTER_1"/>
    <property type="match status" value="1"/>
</dbReference>
<keyword evidence="1" id="KW-0813">Transport</keyword>
<evidence type="ECO:0000256" key="3">
    <source>
        <dbReference type="ARBA" id="ARBA00022741"/>
    </source>
</evidence>
<evidence type="ECO:0000313" key="6">
    <source>
        <dbReference type="EMBL" id="GAA1125674.1"/>
    </source>
</evidence>
<dbReference type="InterPro" id="IPR003593">
    <property type="entry name" value="AAA+_ATPase"/>
</dbReference>
<keyword evidence="3" id="KW-0547">Nucleotide-binding</keyword>
<keyword evidence="2" id="KW-0677">Repeat</keyword>
<evidence type="ECO:0000256" key="1">
    <source>
        <dbReference type="ARBA" id="ARBA00022448"/>
    </source>
</evidence>
<dbReference type="InterPro" id="IPR003439">
    <property type="entry name" value="ABC_transporter-like_ATP-bd"/>
</dbReference>
<dbReference type="Pfam" id="PF00005">
    <property type="entry name" value="ABC_tran"/>
    <property type="match status" value="2"/>
</dbReference>
<organism evidence="6 7">
    <name type="scientific">Nocardioides aquiterrae</name>
    <dbReference type="NCBI Taxonomy" id="203799"/>
    <lineage>
        <taxon>Bacteria</taxon>
        <taxon>Bacillati</taxon>
        <taxon>Actinomycetota</taxon>
        <taxon>Actinomycetes</taxon>
        <taxon>Propionibacteriales</taxon>
        <taxon>Nocardioidaceae</taxon>
        <taxon>Nocardioides</taxon>
    </lineage>
</organism>
<dbReference type="PANTHER" id="PTHR43790:SF9">
    <property type="entry name" value="GALACTOFURANOSE TRANSPORTER ATP-BINDING PROTEIN YTFR"/>
    <property type="match status" value="1"/>
</dbReference>
<dbReference type="PANTHER" id="PTHR43790">
    <property type="entry name" value="CARBOHYDRATE TRANSPORT ATP-BINDING PROTEIN MG119-RELATED"/>
    <property type="match status" value="1"/>
</dbReference>
<accession>A0ABN1U6X4</accession>
<name>A0ABN1U6X4_9ACTN</name>
<evidence type="ECO:0000256" key="4">
    <source>
        <dbReference type="ARBA" id="ARBA00022840"/>
    </source>
</evidence>
<dbReference type="Gene3D" id="3.40.50.300">
    <property type="entry name" value="P-loop containing nucleotide triphosphate hydrolases"/>
    <property type="match status" value="2"/>
</dbReference>
<dbReference type="Proteomes" id="UP001499979">
    <property type="component" value="Unassembled WGS sequence"/>
</dbReference>
<keyword evidence="7" id="KW-1185">Reference proteome</keyword>
<dbReference type="InterPro" id="IPR027417">
    <property type="entry name" value="P-loop_NTPase"/>
</dbReference>
<evidence type="ECO:0000256" key="2">
    <source>
        <dbReference type="ARBA" id="ARBA00022737"/>
    </source>
</evidence>
<feature type="domain" description="ABC transporter" evidence="5">
    <location>
        <begin position="286"/>
        <end position="523"/>
    </location>
</feature>
<sequence length="533" mass="57429">MGTTTTPLEHDPALAPAAPLLEMSGISKRYLGVQALDRASLRVNRGEIHALLGGNGAGKSTLLNVLSGTVKPDEGTIELDGEPVSVEHPREAHRLGIVTIHQELSTLPDLTVLENILLGNESALGARGGVLVNRRQVAARVAPLAAEFGITRAELWRPVAEFGALKKRAIEIVKALAAGPKILILDEPTSGLEEHEKTLLFDHMRGLQHRGVALIWVTHHLDELFGLADVATVMRDGRTMATVRVESVSQRELVSHMFGGEAAELLAAPAAHRRSGDDGRQAGPRLRVTNVSRPGVLRDVSFDLYPGEVLGIAGLAGAGRTELVRVLMGLDKASSGHIAIDGKVRKLNHPRKAYRAGLAMVPEDRKQMAVLTDFSVAETISISRLRAVCVAGLLSGRRERTMARSFVQQLGIKTPSSREKVRNLSGGNQQKAIIARCLNTKPSILIFDEPTQGIDVHAKAEVHRLVRELVDGGTSVILIASEFSELISLSDRVIILNRGSLVGEVDDIGRRVTEDGIEAVKDRIIDRASRASK</sequence>
<dbReference type="EMBL" id="BAAAJE010000001">
    <property type="protein sequence ID" value="GAA1125674.1"/>
    <property type="molecule type" value="Genomic_DNA"/>
</dbReference>
<dbReference type="CDD" id="cd03215">
    <property type="entry name" value="ABC_Carb_Monos_II"/>
    <property type="match status" value="1"/>
</dbReference>
<dbReference type="PROSITE" id="PS50893">
    <property type="entry name" value="ABC_TRANSPORTER_2"/>
    <property type="match status" value="2"/>
</dbReference>
<proteinExistence type="predicted"/>
<dbReference type="SMART" id="SM00382">
    <property type="entry name" value="AAA"/>
    <property type="match status" value="2"/>
</dbReference>
<protein>
    <submittedName>
        <fullName evidence="6">Sugar ABC transporter ATP-binding protein</fullName>
    </submittedName>
</protein>
<evidence type="ECO:0000313" key="7">
    <source>
        <dbReference type="Proteomes" id="UP001499979"/>
    </source>
</evidence>
<feature type="domain" description="ABC transporter" evidence="5">
    <location>
        <begin position="21"/>
        <end position="261"/>
    </location>
</feature>
<dbReference type="SUPFAM" id="SSF52540">
    <property type="entry name" value="P-loop containing nucleoside triphosphate hydrolases"/>
    <property type="match status" value="2"/>
</dbReference>
<dbReference type="InterPro" id="IPR017871">
    <property type="entry name" value="ABC_transporter-like_CS"/>
</dbReference>
<evidence type="ECO:0000259" key="5">
    <source>
        <dbReference type="PROSITE" id="PS50893"/>
    </source>
</evidence>
<dbReference type="CDD" id="cd03216">
    <property type="entry name" value="ABC_Carb_Monos_I"/>
    <property type="match status" value="1"/>
</dbReference>
<comment type="caution">
    <text evidence="6">The sequence shown here is derived from an EMBL/GenBank/DDBJ whole genome shotgun (WGS) entry which is preliminary data.</text>
</comment>
<dbReference type="GO" id="GO:0005524">
    <property type="term" value="F:ATP binding"/>
    <property type="evidence" value="ECO:0007669"/>
    <property type="project" value="UniProtKB-KW"/>
</dbReference>
<dbReference type="InterPro" id="IPR050107">
    <property type="entry name" value="ABC_carbohydrate_import_ATPase"/>
</dbReference>
<gene>
    <name evidence="6" type="ORF">GCM10009606_01710</name>
</gene>
<dbReference type="RefSeq" id="WP_343904794.1">
    <property type="nucleotide sequence ID" value="NZ_BAAAJE010000001.1"/>
</dbReference>
<keyword evidence="4 6" id="KW-0067">ATP-binding</keyword>